<proteinExistence type="predicted"/>
<protein>
    <submittedName>
        <fullName evidence="1">Uncharacterized protein</fullName>
    </submittedName>
</protein>
<dbReference type="EMBL" id="GBRH01260653">
    <property type="protein sequence ID" value="JAD37242.1"/>
    <property type="molecule type" value="Transcribed_RNA"/>
</dbReference>
<reference evidence="1" key="1">
    <citation type="submission" date="2014-09" db="EMBL/GenBank/DDBJ databases">
        <authorList>
            <person name="Magalhaes I.L.F."/>
            <person name="Oliveira U."/>
            <person name="Santos F.R."/>
            <person name="Vidigal T.H.D.A."/>
            <person name="Brescovit A.D."/>
            <person name="Santos A.J."/>
        </authorList>
    </citation>
    <scope>NUCLEOTIDE SEQUENCE</scope>
    <source>
        <tissue evidence="1">Shoot tissue taken approximately 20 cm above the soil surface</tissue>
    </source>
</reference>
<reference evidence="1" key="2">
    <citation type="journal article" date="2015" name="Data Brief">
        <title>Shoot transcriptome of the giant reed, Arundo donax.</title>
        <authorList>
            <person name="Barrero R.A."/>
            <person name="Guerrero F.D."/>
            <person name="Moolhuijzen P."/>
            <person name="Goolsby J.A."/>
            <person name="Tidwell J."/>
            <person name="Bellgard S.E."/>
            <person name="Bellgard M.I."/>
        </authorList>
    </citation>
    <scope>NUCLEOTIDE SEQUENCE</scope>
    <source>
        <tissue evidence="1">Shoot tissue taken approximately 20 cm above the soil surface</tissue>
    </source>
</reference>
<name>A0A0A8ZQX2_ARUDO</name>
<evidence type="ECO:0000313" key="1">
    <source>
        <dbReference type="EMBL" id="JAD37242.1"/>
    </source>
</evidence>
<accession>A0A0A8ZQX2</accession>
<organism evidence="1">
    <name type="scientific">Arundo donax</name>
    <name type="common">Giant reed</name>
    <name type="synonym">Donax arundinaceus</name>
    <dbReference type="NCBI Taxonomy" id="35708"/>
    <lineage>
        <taxon>Eukaryota</taxon>
        <taxon>Viridiplantae</taxon>
        <taxon>Streptophyta</taxon>
        <taxon>Embryophyta</taxon>
        <taxon>Tracheophyta</taxon>
        <taxon>Spermatophyta</taxon>
        <taxon>Magnoliopsida</taxon>
        <taxon>Liliopsida</taxon>
        <taxon>Poales</taxon>
        <taxon>Poaceae</taxon>
        <taxon>PACMAD clade</taxon>
        <taxon>Arundinoideae</taxon>
        <taxon>Arundineae</taxon>
        <taxon>Arundo</taxon>
    </lineage>
</organism>
<dbReference type="AlphaFoldDB" id="A0A0A8ZQX2"/>
<sequence>MMSPLWQSYLLVRMLGWLARAVMPLLA</sequence>